<protein>
    <submittedName>
        <fullName evidence="4">ComEA protein</fullName>
    </submittedName>
</protein>
<dbReference type="InterPro" id="IPR001119">
    <property type="entry name" value="SLH_dom"/>
</dbReference>
<dbReference type="InterPro" id="IPR052159">
    <property type="entry name" value="Competence_DNA_uptake"/>
</dbReference>
<name>A0A1H3IEN9_9BACI</name>
<dbReference type="PANTHER" id="PTHR30619">
    <property type="entry name" value="DNA INTERNALIZATION/COMPETENCE PROTEIN COMEC/REC2"/>
    <property type="match status" value="1"/>
</dbReference>
<dbReference type="InterPro" id="IPR001279">
    <property type="entry name" value="Metallo-B-lactamas"/>
</dbReference>
<dbReference type="Gene3D" id="3.60.15.10">
    <property type="entry name" value="Ribonuclease Z/Hydroxyacylglutathione hydrolase-like"/>
    <property type="match status" value="1"/>
</dbReference>
<dbReference type="SUPFAM" id="SSF56281">
    <property type="entry name" value="Metallo-hydrolase/oxidoreductase"/>
    <property type="match status" value="1"/>
</dbReference>
<dbReference type="InterPro" id="IPR004509">
    <property type="entry name" value="Competence_ComEA_HhH"/>
</dbReference>
<gene>
    <name evidence="4" type="ORF">SAMN04488081_2507</name>
</gene>
<dbReference type="Pfam" id="PF00395">
    <property type="entry name" value="SLH"/>
    <property type="match status" value="3"/>
</dbReference>
<evidence type="ECO:0000259" key="3">
    <source>
        <dbReference type="PROSITE" id="PS51272"/>
    </source>
</evidence>
<sequence>MKKISPVLFLLALLFSLNAPAASAGSFSDIEEVSWAKKEIQYLSGEGVINGYPGNVFKPGEKITRADVAVMLVRELYPEATPESDPPFTDLNNHRYYYDEVAIAYEKNILEGYNNKVRPEDNISRAEASVMVDRAYSIDRNGKRGGISDAKEVSWATESILDLYTQNIINGFPDGTFKPRSDITRAQFAKVLSATINPDFRALDDFQAHFIDVGQGDSILLESPSGKNILIDGGRKSAGEEVVDYLAKKDVGTIDLLVATHPDADHIGGLIDVLKQVNVKKVLDSGKTHTTDTYMEYLNVIDRKDIPFQEAKEGEILNFDDILDIQVLNAKDGSGDNNESSIVLKVSHGSIDYMLTGDASTEIEQEMIDQYDVEAEILKLGHHGASTSTSRAWAQQVDAEVGILSYGPNHYGHPDETVVNRMRNFGAELYSTCDTGTITVTTDGQSFDVNGSPFDGTDNCRTDGNQNDGSTDTVNVNTADAETLQSIDGVGPSIAGYIIDYRNANGPFQSIEELDNVKYIGAATLNKMKPYITL</sequence>
<dbReference type="Gene3D" id="1.10.150.320">
    <property type="entry name" value="Photosystem II 12 kDa extrinsic protein"/>
    <property type="match status" value="1"/>
</dbReference>
<dbReference type="InterPro" id="IPR036866">
    <property type="entry name" value="RibonucZ/Hydroxyglut_hydro"/>
</dbReference>
<dbReference type="PANTHER" id="PTHR30619:SF7">
    <property type="entry name" value="BETA-LACTAMASE DOMAIN PROTEIN"/>
    <property type="match status" value="1"/>
</dbReference>
<feature type="signal peptide" evidence="2">
    <location>
        <begin position="1"/>
        <end position="21"/>
    </location>
</feature>
<dbReference type="SUPFAM" id="SSF47781">
    <property type="entry name" value="RuvA domain 2-like"/>
    <property type="match status" value="1"/>
</dbReference>
<dbReference type="Pfam" id="PF00753">
    <property type="entry name" value="Lactamase_B"/>
    <property type="match status" value="1"/>
</dbReference>
<dbReference type="PROSITE" id="PS51272">
    <property type="entry name" value="SLH"/>
    <property type="match status" value="3"/>
</dbReference>
<dbReference type="Proteomes" id="UP000198647">
    <property type="component" value="Unassembled WGS sequence"/>
</dbReference>
<evidence type="ECO:0000313" key="5">
    <source>
        <dbReference type="Proteomes" id="UP000198647"/>
    </source>
</evidence>
<evidence type="ECO:0000256" key="1">
    <source>
        <dbReference type="ARBA" id="ARBA00022729"/>
    </source>
</evidence>
<feature type="chain" id="PRO_5045153019" evidence="2">
    <location>
        <begin position="22"/>
        <end position="534"/>
    </location>
</feature>
<feature type="domain" description="SLH" evidence="3">
    <location>
        <begin position="23"/>
        <end position="86"/>
    </location>
</feature>
<dbReference type="RefSeq" id="WP_093108026.1">
    <property type="nucleotide sequence ID" value="NZ_FNOS01000007.1"/>
</dbReference>
<organism evidence="4 5">
    <name type="scientific">Salimicrobium album</name>
    <dbReference type="NCBI Taxonomy" id="50717"/>
    <lineage>
        <taxon>Bacteria</taxon>
        <taxon>Bacillati</taxon>
        <taxon>Bacillota</taxon>
        <taxon>Bacilli</taxon>
        <taxon>Bacillales</taxon>
        <taxon>Bacillaceae</taxon>
        <taxon>Salimicrobium</taxon>
    </lineage>
</organism>
<feature type="domain" description="SLH" evidence="3">
    <location>
        <begin position="87"/>
        <end position="142"/>
    </location>
</feature>
<dbReference type="InterPro" id="IPR010994">
    <property type="entry name" value="RuvA_2-like"/>
</dbReference>
<proteinExistence type="predicted"/>
<comment type="caution">
    <text evidence="4">The sequence shown here is derived from an EMBL/GenBank/DDBJ whole genome shotgun (WGS) entry which is preliminary data.</text>
</comment>
<keyword evidence="5" id="KW-1185">Reference proteome</keyword>
<feature type="domain" description="SLH" evidence="3">
    <location>
        <begin position="143"/>
        <end position="206"/>
    </location>
</feature>
<dbReference type="EMBL" id="FNOS01000007">
    <property type="protein sequence ID" value="SDY26141.1"/>
    <property type="molecule type" value="Genomic_DNA"/>
</dbReference>
<reference evidence="4 5" key="1">
    <citation type="submission" date="2016-10" db="EMBL/GenBank/DDBJ databases">
        <authorList>
            <person name="Varghese N."/>
            <person name="Submissions S."/>
        </authorList>
    </citation>
    <scope>NUCLEOTIDE SEQUENCE [LARGE SCALE GENOMIC DNA]</scope>
    <source>
        <strain evidence="4 5">DSM 20748</strain>
    </source>
</reference>
<dbReference type="SMART" id="SM00849">
    <property type="entry name" value="Lactamase_B"/>
    <property type="match status" value="1"/>
</dbReference>
<evidence type="ECO:0000313" key="4">
    <source>
        <dbReference type="EMBL" id="SDY26141.1"/>
    </source>
</evidence>
<evidence type="ECO:0000256" key="2">
    <source>
        <dbReference type="SAM" id="SignalP"/>
    </source>
</evidence>
<dbReference type="Pfam" id="PF12836">
    <property type="entry name" value="HHH_3"/>
    <property type="match status" value="1"/>
</dbReference>
<accession>A0A1H3IEN9</accession>
<dbReference type="NCBIfam" id="TIGR00426">
    <property type="entry name" value="competence protein ComEA helix-hairpin-helix repeat region"/>
    <property type="match status" value="1"/>
</dbReference>
<dbReference type="InterPro" id="IPR035681">
    <property type="entry name" value="ComA-like_MBL"/>
</dbReference>
<dbReference type="CDD" id="cd07731">
    <property type="entry name" value="ComA-like_MBL-fold"/>
    <property type="match status" value="1"/>
</dbReference>
<keyword evidence="1 2" id="KW-0732">Signal</keyword>